<feature type="domain" description="UmuC" evidence="3">
    <location>
        <begin position="22"/>
        <end position="104"/>
    </location>
</feature>
<dbReference type="SUPFAM" id="SSF56672">
    <property type="entry name" value="DNA/RNA polymerases"/>
    <property type="match status" value="1"/>
</dbReference>
<evidence type="ECO:0000313" key="4">
    <source>
        <dbReference type="EMBL" id="MFC3861981.1"/>
    </source>
</evidence>
<evidence type="ECO:0000256" key="2">
    <source>
        <dbReference type="SAM" id="MobiDB-lite"/>
    </source>
</evidence>
<evidence type="ECO:0000259" key="3">
    <source>
        <dbReference type="Pfam" id="PF00817"/>
    </source>
</evidence>
<sequence>MIAALLLHPFPLWLAGREHGHDLPLAVTDAGKILHANPQAQTGGVQEGMRVSGALSRLPDLHTVPLIGPALEAAWAEVATTLPIYSPKVESLSLGRALLTLTPDAARELARALNGRIGLAGTRELALLAALNSAPGEVQTVTDASAFRHALPLGVLRHVGLSSTMHERLHWLGLHTLGDLLKWRKAQQAAYLGAEFTALNPYLHGANTGGVQSAKLEPQVKARLEFNEPIYEPSELAAAAAELTTPLLSALQHRAPQHLTVKAGVAGVTLSATRHLKEDIRTPAPLTRAILRTLHDADAARYGIETLEVSLTSLTRPAVQGDLWNRRAARDAAALAERRYPGVMRQVQWLDPHSLAADTAYRWIGSLSRTAPASTPPAATAQAVQHPTPLLKPVPVNA</sequence>
<dbReference type="InterPro" id="IPR043128">
    <property type="entry name" value="Rev_trsase/Diguanyl_cyclase"/>
</dbReference>
<evidence type="ECO:0000256" key="1">
    <source>
        <dbReference type="ARBA" id="ARBA00010945"/>
    </source>
</evidence>
<accession>A0ABV8A9I3</accession>
<proteinExistence type="inferred from homology"/>
<dbReference type="RefSeq" id="WP_380079411.1">
    <property type="nucleotide sequence ID" value="NZ_JBHRZF010000168.1"/>
</dbReference>
<dbReference type="InterPro" id="IPR043502">
    <property type="entry name" value="DNA/RNA_pol_sf"/>
</dbReference>
<comment type="similarity">
    <text evidence="1">Belongs to the DNA polymerase type-Y family.</text>
</comment>
<protein>
    <recommendedName>
        <fullName evidence="3">UmuC domain-containing protein</fullName>
    </recommendedName>
</protein>
<gene>
    <name evidence="4" type="ORF">ACFOPQ_14525</name>
</gene>
<feature type="compositionally biased region" description="Low complexity" evidence="2">
    <location>
        <begin position="372"/>
        <end position="389"/>
    </location>
</feature>
<feature type="region of interest" description="Disordered" evidence="2">
    <location>
        <begin position="372"/>
        <end position="398"/>
    </location>
</feature>
<dbReference type="EMBL" id="JBHRZF010000168">
    <property type="protein sequence ID" value="MFC3861981.1"/>
    <property type="molecule type" value="Genomic_DNA"/>
</dbReference>
<comment type="caution">
    <text evidence="4">The sequence shown here is derived from an EMBL/GenBank/DDBJ whole genome shotgun (WGS) entry which is preliminary data.</text>
</comment>
<dbReference type="InterPro" id="IPR001126">
    <property type="entry name" value="UmuC"/>
</dbReference>
<dbReference type="Gene3D" id="3.30.70.270">
    <property type="match status" value="1"/>
</dbReference>
<evidence type="ECO:0000313" key="5">
    <source>
        <dbReference type="Proteomes" id="UP001595748"/>
    </source>
</evidence>
<organism evidence="4 5">
    <name type="scientific">Deinococcus antarcticus</name>
    <dbReference type="NCBI Taxonomy" id="1298767"/>
    <lineage>
        <taxon>Bacteria</taxon>
        <taxon>Thermotogati</taxon>
        <taxon>Deinococcota</taxon>
        <taxon>Deinococci</taxon>
        <taxon>Deinococcales</taxon>
        <taxon>Deinococcaceae</taxon>
        <taxon>Deinococcus</taxon>
    </lineage>
</organism>
<reference evidence="5" key="1">
    <citation type="journal article" date="2019" name="Int. J. Syst. Evol. Microbiol.">
        <title>The Global Catalogue of Microorganisms (GCM) 10K type strain sequencing project: providing services to taxonomists for standard genome sequencing and annotation.</title>
        <authorList>
            <consortium name="The Broad Institute Genomics Platform"/>
            <consortium name="The Broad Institute Genome Sequencing Center for Infectious Disease"/>
            <person name="Wu L."/>
            <person name="Ma J."/>
        </authorList>
    </citation>
    <scope>NUCLEOTIDE SEQUENCE [LARGE SCALE GENOMIC DNA]</scope>
    <source>
        <strain evidence="5">CCTCC AB 2013263</strain>
    </source>
</reference>
<keyword evidence="5" id="KW-1185">Reference proteome</keyword>
<name>A0ABV8A9I3_9DEIO</name>
<dbReference type="Pfam" id="PF00817">
    <property type="entry name" value="IMS"/>
    <property type="match status" value="1"/>
</dbReference>
<dbReference type="Gene3D" id="3.40.1170.60">
    <property type="match status" value="1"/>
</dbReference>
<dbReference type="Proteomes" id="UP001595748">
    <property type="component" value="Unassembled WGS sequence"/>
</dbReference>